<evidence type="ECO:0000313" key="2">
    <source>
        <dbReference type="EMBL" id="GAA3399124.1"/>
    </source>
</evidence>
<reference evidence="3" key="1">
    <citation type="journal article" date="2019" name="Int. J. Syst. Evol. Microbiol.">
        <title>The Global Catalogue of Microorganisms (GCM) 10K type strain sequencing project: providing services to taxonomists for standard genome sequencing and annotation.</title>
        <authorList>
            <consortium name="The Broad Institute Genomics Platform"/>
            <consortium name="The Broad Institute Genome Sequencing Center for Infectious Disease"/>
            <person name="Wu L."/>
            <person name="Ma J."/>
        </authorList>
    </citation>
    <scope>NUCLEOTIDE SEQUENCE [LARGE SCALE GENOMIC DNA]</scope>
    <source>
        <strain evidence="3">JCM 9458</strain>
    </source>
</reference>
<evidence type="ECO:0000259" key="1">
    <source>
        <dbReference type="Pfam" id="PF13400"/>
    </source>
</evidence>
<dbReference type="Pfam" id="PF13400">
    <property type="entry name" value="Tad"/>
    <property type="match status" value="1"/>
</dbReference>
<comment type="caution">
    <text evidence="2">The sequence shown here is derived from an EMBL/GenBank/DDBJ whole genome shotgun (WGS) entry which is preliminary data.</text>
</comment>
<evidence type="ECO:0000313" key="3">
    <source>
        <dbReference type="Proteomes" id="UP001501676"/>
    </source>
</evidence>
<name>A0ABP6TDC4_9ACTN</name>
<keyword evidence="3" id="KW-1185">Reference proteome</keyword>
<feature type="domain" description="Putative Flp pilus-assembly TadG-like N-terminal" evidence="1">
    <location>
        <begin position="12"/>
        <end position="58"/>
    </location>
</feature>
<dbReference type="Proteomes" id="UP001501676">
    <property type="component" value="Unassembled WGS sequence"/>
</dbReference>
<gene>
    <name evidence="2" type="ORF">GCM10020369_84210</name>
</gene>
<dbReference type="EMBL" id="BAAAYN010000115">
    <property type="protein sequence ID" value="GAA3399124.1"/>
    <property type="molecule type" value="Genomic_DNA"/>
</dbReference>
<protein>
    <recommendedName>
        <fullName evidence="1">Putative Flp pilus-assembly TadG-like N-terminal domain-containing protein</fullName>
    </recommendedName>
</protein>
<sequence>MSPGTRARPESGSTLPLILLCVGIALLLIAGVTTASSAFLAQRDLQAWCDSAALAVAGATADSAAYSDGPFPPDRALIREQDAAAELRIYLAGIQNEQVSVALNVQNDQITLVCTRTVVLPFGRLFGIPDGSERIAMSSSRVRWKT</sequence>
<accession>A0ABP6TDC4</accession>
<proteinExistence type="predicted"/>
<dbReference type="RefSeq" id="WP_345733973.1">
    <property type="nucleotide sequence ID" value="NZ_BAAAYN010000115.1"/>
</dbReference>
<organism evidence="2 3">
    <name type="scientific">Cryptosporangium minutisporangium</name>
    <dbReference type="NCBI Taxonomy" id="113569"/>
    <lineage>
        <taxon>Bacteria</taxon>
        <taxon>Bacillati</taxon>
        <taxon>Actinomycetota</taxon>
        <taxon>Actinomycetes</taxon>
        <taxon>Cryptosporangiales</taxon>
        <taxon>Cryptosporangiaceae</taxon>
        <taxon>Cryptosporangium</taxon>
    </lineage>
</organism>
<dbReference type="InterPro" id="IPR028087">
    <property type="entry name" value="Tad_N"/>
</dbReference>